<dbReference type="AlphaFoldDB" id="A0AAD5XI21"/>
<protein>
    <recommendedName>
        <fullName evidence="3">Potassium channel tetramerisation-type BTB domain-containing protein</fullName>
    </recommendedName>
</protein>
<dbReference type="SUPFAM" id="SSF54695">
    <property type="entry name" value="POZ domain"/>
    <property type="match status" value="1"/>
</dbReference>
<evidence type="ECO:0000259" key="3">
    <source>
        <dbReference type="Pfam" id="PF02214"/>
    </source>
</evidence>
<dbReference type="InterPro" id="IPR011333">
    <property type="entry name" value="SKP1/BTB/POZ_sf"/>
</dbReference>
<evidence type="ECO:0000313" key="5">
    <source>
        <dbReference type="Proteomes" id="UP001211907"/>
    </source>
</evidence>
<comment type="caution">
    <text evidence="4">The sequence shown here is derived from an EMBL/GenBank/DDBJ whole genome shotgun (WGS) entry which is preliminary data.</text>
</comment>
<dbReference type="InterPro" id="IPR003131">
    <property type="entry name" value="T1-type_BTB"/>
</dbReference>
<feature type="region of interest" description="Disordered" evidence="1">
    <location>
        <begin position="68"/>
        <end position="90"/>
    </location>
</feature>
<name>A0AAD5XI21_9FUNG</name>
<dbReference type="EMBL" id="JADGJH010000777">
    <property type="protein sequence ID" value="KAJ3122864.1"/>
    <property type="molecule type" value="Genomic_DNA"/>
</dbReference>
<keyword evidence="2" id="KW-0812">Transmembrane</keyword>
<dbReference type="PANTHER" id="PTHR14499">
    <property type="entry name" value="POTASSIUM CHANNEL TETRAMERIZATION DOMAIN-CONTAINING"/>
    <property type="match status" value="1"/>
</dbReference>
<organism evidence="4 5">
    <name type="scientific">Physocladia obscura</name>
    <dbReference type="NCBI Taxonomy" id="109957"/>
    <lineage>
        <taxon>Eukaryota</taxon>
        <taxon>Fungi</taxon>
        <taxon>Fungi incertae sedis</taxon>
        <taxon>Chytridiomycota</taxon>
        <taxon>Chytridiomycota incertae sedis</taxon>
        <taxon>Chytridiomycetes</taxon>
        <taxon>Chytridiales</taxon>
        <taxon>Chytriomycetaceae</taxon>
        <taxon>Physocladia</taxon>
    </lineage>
</organism>
<dbReference type="PANTHER" id="PTHR14499:SF136">
    <property type="entry name" value="GH08630P"/>
    <property type="match status" value="1"/>
</dbReference>
<proteinExistence type="predicted"/>
<feature type="transmembrane region" description="Helical" evidence="2">
    <location>
        <begin position="1203"/>
        <end position="1225"/>
    </location>
</feature>
<gene>
    <name evidence="4" type="ORF">HK100_011811</name>
</gene>
<keyword evidence="2" id="KW-0472">Membrane</keyword>
<dbReference type="Pfam" id="PF02214">
    <property type="entry name" value="BTB_2"/>
    <property type="match status" value="1"/>
</dbReference>
<feature type="compositionally biased region" description="Low complexity" evidence="1">
    <location>
        <begin position="68"/>
        <end position="83"/>
    </location>
</feature>
<accession>A0AAD5XI21</accession>
<feature type="region of interest" description="Disordered" evidence="1">
    <location>
        <begin position="841"/>
        <end position="861"/>
    </location>
</feature>
<dbReference type="GO" id="GO:0051260">
    <property type="term" value="P:protein homooligomerization"/>
    <property type="evidence" value="ECO:0007669"/>
    <property type="project" value="InterPro"/>
</dbReference>
<keyword evidence="2" id="KW-1133">Transmembrane helix</keyword>
<keyword evidence="5" id="KW-1185">Reference proteome</keyword>
<sequence length="1226" mass="133079">MIPLAVVGIVTLTVIGLTFGLGTTEFSTPEMLVTGATSASASTSASDLPPLSSSASLRASVSSEELRAKSQSQSLAAKSQTQKALRRRKTNDSLVTQAAVKAAVLLKTSPIPDAVARLTGRTAAGASRLDAAFGVQNALEEFSQKAVKAAVASAAVAANAAVRAGLAYHEAPSYRELHGIESDTDSLVSASDSDSNLNPNALEVYNERNRAIVKKRKIFRRRVSVPNILNSESNSVINKKKYIYYSPDGPCVRIIKPDSAIPGAFPQKQMIEAATSTDPGITGIDGIQNMDDACYTCGRVGPSRVTPYNDIANQFHSIGSNDSSLKPTSSIFTSLVSTGTSVAGHFVAASSTYFLGKQTTEILLGSSEPVAAKDSKFEASPLSKEELFVKEATEEARKCFAASPIRCFCVGGIYCATTVRTLMRARGSKLKKWFTGIDGQCDTLGEDTVRDWLNDGVMMRDGTFFIDRDGTYFHHIINHLRGLALSPTLDSRAALHDLRQEALFYNIIPLIVEIDERLLCVEIIDEEEINDLEVVLMKLNQESADQSEEFKPSSSISLQRLNIGSTQSILSPPHIFSKSVKSPSPAGVQKPPAIISASFSSSNSASVQPSSDIISESMASLNTSPTFPDPNLMNVNTIKISKDLVEVKGLRNRESNHQSKLQQNDDAVSCSPIEQAVPKLETFSKSPSPMLTTTLFEVSDPVIEEVVAIMDVNLEPSTEIMETELDSTISMTEITPLESEIATTERVSNSITPTAAAEIAAAVVNVLPTSLANSQIVASASAAVNALPPSITNSYLMTSAFSFASAYLIPKAVSTAVIASAPIPTEEKLLALINPDDGDEAAAASAKSQKEQLVEVDENEHSLKSGNASEILIANNSDDPKEYFGKKVLSEQNFSNENIDDVEETQWMKKSDAICNDESLPNNEYVESAHEESEAETEQQNEKLREKIECNHINEEGEEEDEETSRKSLPVSIRFAPDVSIDDETFVDVDGNKSVVYSPSVAVSSIFAADSRVTSTQLLPEYSIHESDMLLGSPESTKTAATANSIKEKKYSQAEQKTTWRSAVSRSHEETLHRLLLKRRKWRMIRDLETDSGISGDTRSQIAELFERQSNSVAANSNNLIARTVKLINKSTWRNIATYNALRIEQGSQELTAYDDKGVKENKKAVIEREDLEVFIDSMMEKVGFFCGMPPPPRNDLAMNMTWAFGAGVVFALEISVVYLIFWIVA</sequence>
<dbReference type="Proteomes" id="UP001211907">
    <property type="component" value="Unassembled WGS sequence"/>
</dbReference>
<evidence type="ECO:0000256" key="2">
    <source>
        <dbReference type="SAM" id="Phobius"/>
    </source>
</evidence>
<evidence type="ECO:0000313" key="4">
    <source>
        <dbReference type="EMBL" id="KAJ3122864.1"/>
    </source>
</evidence>
<dbReference type="Gene3D" id="3.30.710.10">
    <property type="entry name" value="Potassium Channel Kv1.1, Chain A"/>
    <property type="match status" value="1"/>
</dbReference>
<feature type="domain" description="Potassium channel tetramerisation-type BTB" evidence="3">
    <location>
        <begin position="410"/>
        <end position="512"/>
    </location>
</feature>
<feature type="compositionally biased region" description="Basic and acidic residues" evidence="1">
    <location>
        <begin position="848"/>
        <end position="861"/>
    </location>
</feature>
<reference evidence="4" key="1">
    <citation type="submission" date="2020-05" db="EMBL/GenBank/DDBJ databases">
        <title>Phylogenomic resolution of chytrid fungi.</title>
        <authorList>
            <person name="Stajich J.E."/>
            <person name="Amses K."/>
            <person name="Simmons R."/>
            <person name="Seto K."/>
            <person name="Myers J."/>
            <person name="Bonds A."/>
            <person name="Quandt C.A."/>
            <person name="Barry K."/>
            <person name="Liu P."/>
            <person name="Grigoriev I."/>
            <person name="Longcore J.E."/>
            <person name="James T.Y."/>
        </authorList>
    </citation>
    <scope>NUCLEOTIDE SEQUENCE</scope>
    <source>
        <strain evidence="4">JEL0513</strain>
    </source>
</reference>
<evidence type="ECO:0000256" key="1">
    <source>
        <dbReference type="SAM" id="MobiDB-lite"/>
    </source>
</evidence>